<dbReference type="EMBL" id="MG011535">
    <property type="protein sequence ID" value="QCQ81932.1"/>
    <property type="molecule type" value="Genomic_DNA"/>
</dbReference>
<dbReference type="AlphaFoldDB" id="A0A4P8PNS1"/>
<protein>
    <submittedName>
        <fullName evidence="1">Uncharacterized protein</fullName>
    </submittedName>
</protein>
<accession>A0A4P8PNS1</accession>
<proteinExistence type="predicted"/>
<geneLocation type="mitochondrion" evidence="1"/>
<evidence type="ECO:0000313" key="1">
    <source>
        <dbReference type="EMBL" id="QCQ81932.1"/>
    </source>
</evidence>
<organism evidence="1">
    <name type="scientific">Ammopiptanthus mongolicus</name>
    <name type="common">Piptanthus mongolicus</name>
    <dbReference type="NCBI Taxonomy" id="126911"/>
    <lineage>
        <taxon>Eukaryota</taxon>
        <taxon>Viridiplantae</taxon>
        <taxon>Streptophyta</taxon>
        <taxon>Embryophyta</taxon>
        <taxon>Tracheophyta</taxon>
        <taxon>Spermatophyta</taxon>
        <taxon>Magnoliopsida</taxon>
        <taxon>eudicotyledons</taxon>
        <taxon>Gunneridae</taxon>
        <taxon>Pentapetalae</taxon>
        <taxon>rosids</taxon>
        <taxon>fabids</taxon>
        <taxon>Fabales</taxon>
        <taxon>Fabaceae</taxon>
        <taxon>Papilionoideae</taxon>
        <taxon>50 kb inversion clade</taxon>
        <taxon>genistoids sensu lato</taxon>
        <taxon>core genistoids</taxon>
        <taxon>Sophoreae</taxon>
        <taxon>Ammopiptanthus</taxon>
    </lineage>
</organism>
<name>A0A4P8PNS1_AMMMO</name>
<keyword evidence="1" id="KW-0496">Mitochondrion</keyword>
<gene>
    <name evidence="1" type="primary">orf138</name>
</gene>
<sequence>MRDQETDREGNGLSIIGGPSLELNRELSIEFFRLWNSISSWGFRFEGYKMWCGFISLDQFRFKGRVIEGTQTLDLFLLYGGRFLSYQECVGEARERRIGSRGDAYSTRYH</sequence>
<reference evidence="1" key="1">
    <citation type="journal article" date="2019" name="Plant Syst. Evol.">
        <title>Analyses of mitochondrial genomes of the genus Ammopiptanthus provide new insights into the evolution of legume plants.</title>
        <authorList>
            <person name="Feng L."/>
            <person name="Li N."/>
            <person name="Yang W."/>
            <person name="Li Y."/>
            <person name="Wang C.-M."/>
            <person name="Tong S.-W."/>
            <person name="He J.-X."/>
        </authorList>
    </citation>
    <scope>NUCLEOTIDE SEQUENCE</scope>
</reference>